<keyword evidence="6 9" id="KW-0175">Coiled coil</keyword>
<accession>A0ABU6K345</accession>
<keyword evidence="7 9" id="KW-0030">Aminoacyl-tRNA synthetase</keyword>
<dbReference type="InterPro" id="IPR002300">
    <property type="entry name" value="aa-tRNA-synth_Ia"/>
</dbReference>
<dbReference type="GO" id="GO:0004832">
    <property type="term" value="F:valine-tRNA ligase activity"/>
    <property type="evidence" value="ECO:0007669"/>
    <property type="project" value="UniProtKB-EC"/>
</dbReference>
<evidence type="ECO:0000256" key="5">
    <source>
        <dbReference type="ARBA" id="ARBA00022917"/>
    </source>
</evidence>
<comment type="domain">
    <text evidence="9">ValRS has two distinct active sites: one for aminoacylation and one for editing. The misactivated threonine is translocated from the active site to the editing site.</text>
</comment>
<dbReference type="SUPFAM" id="SSF52374">
    <property type="entry name" value="Nucleotidylyl transferase"/>
    <property type="match status" value="1"/>
</dbReference>
<dbReference type="PROSITE" id="PS00178">
    <property type="entry name" value="AA_TRNA_LIGASE_I"/>
    <property type="match status" value="1"/>
</dbReference>
<dbReference type="SUPFAM" id="SSF47323">
    <property type="entry name" value="Anticodon-binding domain of a subclass of class I aminoacyl-tRNA synthetases"/>
    <property type="match status" value="1"/>
</dbReference>
<feature type="binding site" evidence="9">
    <location>
        <position position="545"/>
    </location>
    <ligand>
        <name>ATP</name>
        <dbReference type="ChEBI" id="CHEBI:30616"/>
    </ligand>
</feature>
<dbReference type="HAMAP" id="MF_02004">
    <property type="entry name" value="Val_tRNA_synth_type1"/>
    <property type="match status" value="1"/>
</dbReference>
<dbReference type="Proteomes" id="UP001331561">
    <property type="component" value="Unassembled WGS sequence"/>
</dbReference>
<reference evidence="13 14" key="1">
    <citation type="submission" date="2024-01" db="EMBL/GenBank/DDBJ databases">
        <title>Uliginosibacterium soil sp. nov.</title>
        <authorList>
            <person name="Lv Y."/>
        </authorList>
    </citation>
    <scope>NUCLEOTIDE SEQUENCE [LARGE SCALE GENOMIC DNA]</scope>
    <source>
        <strain evidence="13 14">H3</strain>
    </source>
</reference>
<dbReference type="CDD" id="cd07962">
    <property type="entry name" value="Anticodon_Ia_Val"/>
    <property type="match status" value="1"/>
</dbReference>
<feature type="short sequence motif" description="'KMSKS' region" evidence="9">
    <location>
        <begin position="542"/>
        <end position="546"/>
    </location>
</feature>
<dbReference type="InterPro" id="IPR037118">
    <property type="entry name" value="Val-tRNA_synth_C_sf"/>
</dbReference>
<sequence length="940" mass="105984">MELAKSFEPADIESRWYPKWEQSGYFAAGLDTSKPADQSFCILLPPPNVTGSLHMGHGFNQTIMDALTRYHRMLGVNTLWQPGTDHAGIATQIVVERKLEGEGIKRLDLGREKFLEKVWEWKEYSGGTITKQMRRLGTSPDWKRERFTMDAGLSKSVTETFVRLYNEGLIYRGKRLVNWDPKLGTAVSDLEVESNEEDGSLWHLRYPLADGSGHLVVATTRPETMLGDTAVMVHPEDERYAHLIGKMIALPLCDREIPIIADDYVDKEFGTGCVKVTPAHDFNDYAVGQRHKLPMISVLTLDAKINGNAPEKYRGLDRFEARKQIVADFEALGLLDSIKPHKLQVPRCERTNEIVEPMLTDQWFVAVNKPGADGKSIGQKAIEVVESGEVKFVPENWVNTYYSWMRNLQDWCISRQLWWGHQIPAWHSDDGRCWVAHDETEAKTLAAKDGYTGALNRDNDVLDTWYSSALWPFSTLDWTPDYPAKSNPALDLYLPSSVLVTGFDIIFFWVARMIMMTKHITGKIPFKHVYVHGLIRDAEGQKMSKSKGNVLDPIDLIDGISLEDLVAKRTTGLMNPRDAAKIEKKTRKEYPEGIPGFGTDALRFTFASLASPGRDIKFDMNRCEGYRNFCNKLWNATRFVLMNCEGKDCGLDSHTQADCVGGYLDFSFADRWMTSRLQRVEGEIAQFFADYRLDLAARAVYELVWDEYCDWYLELAKVQLQNGSDAQQRATRRTLVRVLETILRLAHPLIPFITEELWQTVSVVAGRKSQDFIGTTSYPTMETSRIDEASEAKVAQLKDMINACRSLRSEMNLSPATKVPLLVSGDEATVKAIAPYLAALAKLSAVTAVGAELPQSPAPVQVVGEFRMMLEIEVDIGAERERIGKEVARIEGEVGKAQAKLGNEGFVARAKPEVVEQERKRLADFTSTLEKLRDQLARLG</sequence>
<dbReference type="InterPro" id="IPR002303">
    <property type="entry name" value="Valyl-tRNA_ligase"/>
</dbReference>
<evidence type="ECO:0000259" key="12">
    <source>
        <dbReference type="Pfam" id="PF10458"/>
    </source>
</evidence>
<dbReference type="InterPro" id="IPR013155">
    <property type="entry name" value="M/V/L/I-tRNA-synth_anticd-bd"/>
</dbReference>
<evidence type="ECO:0000256" key="7">
    <source>
        <dbReference type="ARBA" id="ARBA00023146"/>
    </source>
</evidence>
<dbReference type="InterPro" id="IPR033705">
    <property type="entry name" value="Anticodon_Ia_Val"/>
</dbReference>
<comment type="caution">
    <text evidence="13">The sequence shown here is derived from an EMBL/GenBank/DDBJ whole genome shotgun (WGS) entry which is preliminary data.</text>
</comment>
<dbReference type="SUPFAM" id="SSF46589">
    <property type="entry name" value="tRNA-binding arm"/>
    <property type="match status" value="1"/>
</dbReference>
<dbReference type="NCBIfam" id="NF004349">
    <property type="entry name" value="PRK05729.1"/>
    <property type="match status" value="1"/>
</dbReference>
<protein>
    <recommendedName>
        <fullName evidence="9">Valine--tRNA ligase</fullName>
        <ecNumber evidence="9">6.1.1.9</ecNumber>
    </recommendedName>
    <alternativeName>
        <fullName evidence="9">Valyl-tRNA synthetase</fullName>
        <shortName evidence="9">ValRS</shortName>
    </alternativeName>
</protein>
<dbReference type="PANTHER" id="PTHR11946">
    <property type="entry name" value="VALYL-TRNA SYNTHETASES"/>
    <property type="match status" value="1"/>
</dbReference>
<keyword evidence="4 9" id="KW-0067">ATP-binding</keyword>
<feature type="domain" description="Valyl-tRNA synthetase tRNA-binding arm" evidence="12">
    <location>
        <begin position="875"/>
        <end position="940"/>
    </location>
</feature>
<gene>
    <name evidence="9" type="primary">valS</name>
    <name evidence="13" type="ORF">VVD49_09485</name>
</gene>
<dbReference type="Pfam" id="PF10458">
    <property type="entry name" value="Val_tRNA-synt_C"/>
    <property type="match status" value="1"/>
</dbReference>
<keyword evidence="14" id="KW-1185">Reference proteome</keyword>
<dbReference type="Gene3D" id="3.90.740.10">
    <property type="entry name" value="Valyl/Leucyl/Isoleucyl-tRNA synthetase, editing domain"/>
    <property type="match status" value="1"/>
</dbReference>
<dbReference type="InterPro" id="IPR019499">
    <property type="entry name" value="Val-tRNA_synth_tRNA-bd"/>
</dbReference>
<dbReference type="Pfam" id="PF08264">
    <property type="entry name" value="Anticodon_1"/>
    <property type="match status" value="1"/>
</dbReference>
<evidence type="ECO:0000256" key="2">
    <source>
        <dbReference type="ARBA" id="ARBA00022598"/>
    </source>
</evidence>
<dbReference type="EMBL" id="JAYXHS010000001">
    <property type="protein sequence ID" value="MEC5385956.1"/>
    <property type="molecule type" value="Genomic_DNA"/>
</dbReference>
<name>A0ABU6K345_9RHOO</name>
<organism evidence="13 14">
    <name type="scientific">Uliginosibacterium silvisoli</name>
    <dbReference type="NCBI Taxonomy" id="3114758"/>
    <lineage>
        <taxon>Bacteria</taxon>
        <taxon>Pseudomonadati</taxon>
        <taxon>Pseudomonadota</taxon>
        <taxon>Betaproteobacteria</taxon>
        <taxon>Rhodocyclales</taxon>
        <taxon>Zoogloeaceae</taxon>
        <taxon>Uliginosibacterium</taxon>
    </lineage>
</organism>
<evidence type="ECO:0000259" key="10">
    <source>
        <dbReference type="Pfam" id="PF00133"/>
    </source>
</evidence>
<keyword evidence="1 9" id="KW-0963">Cytoplasm</keyword>
<dbReference type="PANTHER" id="PTHR11946:SF93">
    <property type="entry name" value="VALINE--TRNA LIGASE, CHLOROPLASTIC_MITOCHONDRIAL 2"/>
    <property type="match status" value="1"/>
</dbReference>
<comment type="subunit">
    <text evidence="9">Monomer.</text>
</comment>
<feature type="domain" description="Aminoacyl-tRNA synthetase class Ia" evidence="10">
    <location>
        <begin position="16"/>
        <end position="619"/>
    </location>
</feature>
<dbReference type="Gene3D" id="1.10.730.10">
    <property type="entry name" value="Isoleucyl-tRNA Synthetase, Domain 1"/>
    <property type="match status" value="1"/>
</dbReference>
<dbReference type="InterPro" id="IPR001412">
    <property type="entry name" value="aa-tRNA-synth_I_CS"/>
</dbReference>
<dbReference type="RefSeq" id="WP_327598899.1">
    <property type="nucleotide sequence ID" value="NZ_JAYXHS010000001.1"/>
</dbReference>
<dbReference type="SUPFAM" id="SSF50677">
    <property type="entry name" value="ValRS/IleRS/LeuRS editing domain"/>
    <property type="match status" value="1"/>
</dbReference>
<dbReference type="Pfam" id="PF00133">
    <property type="entry name" value="tRNA-synt_1"/>
    <property type="match status" value="1"/>
</dbReference>
<keyword evidence="2 9" id="KW-0436">Ligase</keyword>
<comment type="catalytic activity">
    <reaction evidence="8 9">
        <text>tRNA(Val) + L-valine + ATP = L-valyl-tRNA(Val) + AMP + diphosphate</text>
        <dbReference type="Rhea" id="RHEA:10704"/>
        <dbReference type="Rhea" id="RHEA-COMP:9672"/>
        <dbReference type="Rhea" id="RHEA-COMP:9708"/>
        <dbReference type="ChEBI" id="CHEBI:30616"/>
        <dbReference type="ChEBI" id="CHEBI:33019"/>
        <dbReference type="ChEBI" id="CHEBI:57762"/>
        <dbReference type="ChEBI" id="CHEBI:78442"/>
        <dbReference type="ChEBI" id="CHEBI:78537"/>
        <dbReference type="ChEBI" id="CHEBI:456215"/>
        <dbReference type="EC" id="6.1.1.9"/>
    </reaction>
</comment>
<dbReference type="InterPro" id="IPR009080">
    <property type="entry name" value="tRNAsynth_Ia_anticodon-bd"/>
</dbReference>
<evidence type="ECO:0000256" key="8">
    <source>
        <dbReference type="ARBA" id="ARBA00047552"/>
    </source>
</evidence>
<dbReference type="InterPro" id="IPR010978">
    <property type="entry name" value="tRNA-bd_arm"/>
</dbReference>
<dbReference type="Gene3D" id="1.10.287.380">
    <property type="entry name" value="Valyl-tRNA synthetase, C-terminal domain"/>
    <property type="match status" value="1"/>
</dbReference>
<proteinExistence type="inferred from homology"/>
<dbReference type="NCBIfam" id="TIGR00422">
    <property type="entry name" value="valS"/>
    <property type="match status" value="1"/>
</dbReference>
<dbReference type="Gene3D" id="3.40.50.620">
    <property type="entry name" value="HUPs"/>
    <property type="match status" value="2"/>
</dbReference>
<keyword evidence="5 9" id="KW-0648">Protein biosynthesis</keyword>
<evidence type="ECO:0000256" key="1">
    <source>
        <dbReference type="ARBA" id="ARBA00022490"/>
    </source>
</evidence>
<comment type="function">
    <text evidence="9">Catalyzes the attachment of valine to tRNA(Val). As ValRS can inadvertently accommodate and process structurally similar amino acids such as threonine, to avoid such errors, it has a 'posttransfer' editing activity that hydrolyzes mischarged Thr-tRNA(Val) in a tRNA-dependent manner.</text>
</comment>
<feature type="domain" description="Methionyl/Valyl/Leucyl/Isoleucyl-tRNA synthetase anticodon-binding" evidence="11">
    <location>
        <begin position="670"/>
        <end position="820"/>
    </location>
</feature>
<evidence type="ECO:0000256" key="4">
    <source>
        <dbReference type="ARBA" id="ARBA00022840"/>
    </source>
</evidence>
<keyword evidence="3 9" id="KW-0547">Nucleotide-binding</keyword>
<evidence type="ECO:0000313" key="14">
    <source>
        <dbReference type="Proteomes" id="UP001331561"/>
    </source>
</evidence>
<dbReference type="CDD" id="cd00817">
    <property type="entry name" value="ValRS_core"/>
    <property type="match status" value="1"/>
</dbReference>
<dbReference type="InterPro" id="IPR009008">
    <property type="entry name" value="Val/Leu/Ile-tRNA-synth_edit"/>
</dbReference>
<comment type="domain">
    <text evidence="9">The C-terminal coiled-coil domain is crucial for aminoacylation activity.</text>
</comment>
<comment type="subcellular location">
    <subcellularLocation>
        <location evidence="9">Cytoplasm</location>
    </subcellularLocation>
</comment>
<comment type="similarity">
    <text evidence="9">Belongs to the class-I aminoacyl-tRNA synthetase family. ValS type 1 subfamily.</text>
</comment>
<evidence type="ECO:0000256" key="6">
    <source>
        <dbReference type="ARBA" id="ARBA00023054"/>
    </source>
</evidence>
<evidence type="ECO:0000313" key="13">
    <source>
        <dbReference type="EMBL" id="MEC5385956.1"/>
    </source>
</evidence>
<dbReference type="InterPro" id="IPR014729">
    <property type="entry name" value="Rossmann-like_a/b/a_fold"/>
</dbReference>
<feature type="short sequence motif" description="'HIGH' region" evidence="9">
    <location>
        <begin position="47"/>
        <end position="57"/>
    </location>
</feature>
<evidence type="ECO:0000256" key="3">
    <source>
        <dbReference type="ARBA" id="ARBA00022741"/>
    </source>
</evidence>
<dbReference type="PRINTS" id="PR00986">
    <property type="entry name" value="TRNASYNTHVAL"/>
</dbReference>
<evidence type="ECO:0000259" key="11">
    <source>
        <dbReference type="Pfam" id="PF08264"/>
    </source>
</evidence>
<dbReference type="EC" id="6.1.1.9" evidence="9"/>
<evidence type="ECO:0000256" key="9">
    <source>
        <dbReference type="HAMAP-Rule" id="MF_02004"/>
    </source>
</evidence>